<name>A0A9D6V9H1_9BACT</name>
<keyword evidence="2" id="KW-1003">Cell membrane</keyword>
<feature type="transmembrane region" description="Helical" evidence="6">
    <location>
        <begin position="146"/>
        <end position="173"/>
    </location>
</feature>
<proteinExistence type="predicted"/>
<keyword evidence="5 6" id="KW-0472">Membrane</keyword>
<keyword evidence="4 6" id="KW-1133">Transmembrane helix</keyword>
<evidence type="ECO:0000256" key="1">
    <source>
        <dbReference type="ARBA" id="ARBA00004651"/>
    </source>
</evidence>
<comment type="caution">
    <text evidence="7">The sequence shown here is derived from an EMBL/GenBank/DDBJ whole genome shotgun (WGS) entry which is preliminary data.</text>
</comment>
<evidence type="ECO:0000256" key="2">
    <source>
        <dbReference type="ARBA" id="ARBA00022475"/>
    </source>
</evidence>
<evidence type="ECO:0000313" key="7">
    <source>
        <dbReference type="EMBL" id="MBI5251422.1"/>
    </source>
</evidence>
<gene>
    <name evidence="7" type="ORF">HY912_18190</name>
</gene>
<protein>
    <submittedName>
        <fullName evidence="7">YihY/virulence factor BrkB family protein</fullName>
    </submittedName>
</protein>
<feature type="transmembrane region" description="Helical" evidence="6">
    <location>
        <begin position="100"/>
        <end position="125"/>
    </location>
</feature>
<dbReference type="GO" id="GO:0005886">
    <property type="term" value="C:plasma membrane"/>
    <property type="evidence" value="ECO:0007669"/>
    <property type="project" value="UniProtKB-SubCell"/>
</dbReference>
<feature type="transmembrane region" description="Helical" evidence="6">
    <location>
        <begin position="34"/>
        <end position="57"/>
    </location>
</feature>
<feature type="transmembrane region" description="Helical" evidence="6">
    <location>
        <begin position="241"/>
        <end position="263"/>
    </location>
</feature>
<dbReference type="NCBIfam" id="TIGR00765">
    <property type="entry name" value="yihY_not_rbn"/>
    <property type="match status" value="1"/>
</dbReference>
<evidence type="ECO:0000256" key="4">
    <source>
        <dbReference type="ARBA" id="ARBA00022989"/>
    </source>
</evidence>
<organism evidence="7 8">
    <name type="scientific">Desulfomonile tiedjei</name>
    <dbReference type="NCBI Taxonomy" id="2358"/>
    <lineage>
        <taxon>Bacteria</taxon>
        <taxon>Pseudomonadati</taxon>
        <taxon>Thermodesulfobacteriota</taxon>
        <taxon>Desulfomonilia</taxon>
        <taxon>Desulfomonilales</taxon>
        <taxon>Desulfomonilaceae</taxon>
        <taxon>Desulfomonile</taxon>
    </lineage>
</organism>
<accession>A0A9D6V9H1</accession>
<dbReference type="PIRSF" id="PIRSF035875">
    <property type="entry name" value="RNase_BN"/>
    <property type="match status" value="1"/>
</dbReference>
<evidence type="ECO:0000256" key="3">
    <source>
        <dbReference type="ARBA" id="ARBA00022692"/>
    </source>
</evidence>
<feature type="transmembrane region" description="Helical" evidence="6">
    <location>
        <begin position="185"/>
        <end position="204"/>
    </location>
</feature>
<dbReference type="InterPro" id="IPR017039">
    <property type="entry name" value="Virul_fac_BrkB"/>
</dbReference>
<evidence type="ECO:0000313" key="8">
    <source>
        <dbReference type="Proteomes" id="UP000807825"/>
    </source>
</evidence>
<reference evidence="7" key="1">
    <citation type="submission" date="2020-07" db="EMBL/GenBank/DDBJ databases">
        <title>Huge and variable diversity of episymbiotic CPR bacteria and DPANN archaea in groundwater ecosystems.</title>
        <authorList>
            <person name="He C.Y."/>
            <person name="Keren R."/>
            <person name="Whittaker M."/>
            <person name="Farag I.F."/>
            <person name="Doudna J."/>
            <person name="Cate J.H.D."/>
            <person name="Banfield J.F."/>
        </authorList>
    </citation>
    <scope>NUCLEOTIDE SEQUENCE</scope>
    <source>
        <strain evidence="7">NC_groundwater_1664_Pr3_B-0.1um_52_9</strain>
    </source>
</reference>
<dbReference type="PANTHER" id="PTHR30213">
    <property type="entry name" value="INNER MEMBRANE PROTEIN YHJD"/>
    <property type="match status" value="1"/>
</dbReference>
<dbReference type="PANTHER" id="PTHR30213:SF1">
    <property type="entry name" value="INNER MEMBRANE PROTEIN YHJD"/>
    <property type="match status" value="1"/>
</dbReference>
<evidence type="ECO:0000256" key="6">
    <source>
        <dbReference type="SAM" id="Phobius"/>
    </source>
</evidence>
<dbReference type="Pfam" id="PF03631">
    <property type="entry name" value="Virul_fac_BrkB"/>
    <property type="match status" value="1"/>
</dbReference>
<evidence type="ECO:0000256" key="5">
    <source>
        <dbReference type="ARBA" id="ARBA00023136"/>
    </source>
</evidence>
<comment type="subcellular location">
    <subcellularLocation>
        <location evidence="1">Cell membrane</location>
        <topology evidence="1">Multi-pass membrane protein</topology>
    </subcellularLocation>
</comment>
<feature type="transmembrane region" description="Helical" evidence="6">
    <location>
        <begin position="216"/>
        <end position="235"/>
    </location>
</feature>
<sequence length="296" mass="32279">MPVINTLHKEVWLAIKETAKAWINDNAFRMAAALAYYTTFSIGPALLIGLWIAAAIVGGDAAKTELISKLEKMVTPDSASYISTLLDSFWGELRGRRVPYVGVAAAVVAATAVFAELQSSLNSIWGVKHKGGSGLLRALYERAVSFVFVVGIGVLLVFSIVLTTVLGAVNAFFSGLVHVPPHLVHGLNLLIIFAMVPALLAVTYKLVPYTRVEWKDVWLGSAVASILFVIGKKLFGMYLNWSIMLSVYGAAGSLIIFIVWVYYSAQVFFLGAELTKVYARRYGSKRKTTEEPLEPV</sequence>
<dbReference type="EMBL" id="JACRDE010000474">
    <property type="protein sequence ID" value="MBI5251422.1"/>
    <property type="molecule type" value="Genomic_DNA"/>
</dbReference>
<keyword evidence="3 6" id="KW-0812">Transmembrane</keyword>
<dbReference type="AlphaFoldDB" id="A0A9D6V9H1"/>
<dbReference type="Proteomes" id="UP000807825">
    <property type="component" value="Unassembled WGS sequence"/>
</dbReference>